<name>A0A9N8VMQ7_9GLOM</name>
<feature type="signal peptide" evidence="1">
    <location>
        <begin position="1"/>
        <end position="27"/>
    </location>
</feature>
<dbReference type="AlphaFoldDB" id="A0A9N8VMQ7"/>
<accession>A0A9N8VMQ7</accession>
<dbReference type="Proteomes" id="UP000789342">
    <property type="component" value="Unassembled WGS sequence"/>
</dbReference>
<organism evidence="2 3">
    <name type="scientific">Acaulospora morrowiae</name>
    <dbReference type="NCBI Taxonomy" id="94023"/>
    <lineage>
        <taxon>Eukaryota</taxon>
        <taxon>Fungi</taxon>
        <taxon>Fungi incertae sedis</taxon>
        <taxon>Mucoromycota</taxon>
        <taxon>Glomeromycotina</taxon>
        <taxon>Glomeromycetes</taxon>
        <taxon>Diversisporales</taxon>
        <taxon>Acaulosporaceae</taxon>
        <taxon>Acaulospora</taxon>
    </lineage>
</organism>
<reference evidence="2" key="1">
    <citation type="submission" date="2021-06" db="EMBL/GenBank/DDBJ databases">
        <authorList>
            <person name="Kallberg Y."/>
            <person name="Tangrot J."/>
            <person name="Rosling A."/>
        </authorList>
    </citation>
    <scope>NUCLEOTIDE SEQUENCE</scope>
    <source>
        <strain evidence="2">CL551</strain>
    </source>
</reference>
<evidence type="ECO:0000313" key="3">
    <source>
        <dbReference type="Proteomes" id="UP000789342"/>
    </source>
</evidence>
<feature type="chain" id="PRO_5040353859" evidence="1">
    <location>
        <begin position="28"/>
        <end position="137"/>
    </location>
</feature>
<evidence type="ECO:0000313" key="2">
    <source>
        <dbReference type="EMBL" id="CAG8453680.1"/>
    </source>
</evidence>
<dbReference type="EMBL" id="CAJVPV010000372">
    <property type="protein sequence ID" value="CAG8453680.1"/>
    <property type="molecule type" value="Genomic_DNA"/>
</dbReference>
<dbReference type="OrthoDB" id="2370796at2759"/>
<sequence>MMKATTFVKLSLLITLLSFSHISLVCCANIGDKATATFTNLSGTMTFTQIKETVVLIDGKFNKGFPDTDTNSDNYSLELDILDRGHIKISFTRLGAQIAPPGTTPFEFSGNAILETIAGPILSINHLNQTLDTAVAH</sequence>
<keyword evidence="1" id="KW-0732">Signal</keyword>
<evidence type="ECO:0000256" key="1">
    <source>
        <dbReference type="SAM" id="SignalP"/>
    </source>
</evidence>
<protein>
    <submittedName>
        <fullName evidence="2">7274_t:CDS:1</fullName>
    </submittedName>
</protein>
<comment type="caution">
    <text evidence="2">The sequence shown here is derived from an EMBL/GenBank/DDBJ whole genome shotgun (WGS) entry which is preliminary data.</text>
</comment>
<gene>
    <name evidence="2" type="ORF">AMORRO_LOCUS1029</name>
</gene>
<keyword evidence="3" id="KW-1185">Reference proteome</keyword>
<proteinExistence type="predicted"/>